<dbReference type="EMBL" id="JBEAFC010000003">
    <property type="protein sequence ID" value="KAL1562551.1"/>
    <property type="molecule type" value="Genomic_DNA"/>
</dbReference>
<proteinExistence type="predicted"/>
<reference evidence="2 3" key="1">
    <citation type="submission" date="2024-06" db="EMBL/GenBank/DDBJ databases">
        <title>A chromosome level genome sequence of Diviner's sage (Salvia divinorum).</title>
        <authorList>
            <person name="Ford S.A."/>
            <person name="Ro D.-K."/>
            <person name="Ness R.W."/>
            <person name="Phillips M.A."/>
        </authorList>
    </citation>
    <scope>NUCLEOTIDE SEQUENCE [LARGE SCALE GENOMIC DNA]</scope>
    <source>
        <strain evidence="2">SAF-2024a</strain>
        <tissue evidence="2">Leaf</tissue>
    </source>
</reference>
<feature type="region of interest" description="Disordered" evidence="1">
    <location>
        <begin position="1"/>
        <end position="64"/>
    </location>
</feature>
<feature type="compositionally biased region" description="Basic and acidic residues" evidence="1">
    <location>
        <begin position="31"/>
        <end position="42"/>
    </location>
</feature>
<gene>
    <name evidence="2" type="ORF">AAHA92_05119</name>
</gene>
<protein>
    <submittedName>
        <fullName evidence="2">Uncharacterized protein</fullName>
    </submittedName>
</protein>
<accession>A0ABD1I1D9</accession>
<sequence length="110" mass="11716">MENTDYSPGSECQFKASRRKTKSYSSDEESSTDKSNKIRLGEDNSTGYFLEPEPEAGKHSSAGINPNYCELSPNPFWGGGGGGRGATRAASDSRGVGGRFPGLLTLGIYL</sequence>
<dbReference type="AlphaFoldDB" id="A0ABD1I1D9"/>
<evidence type="ECO:0000256" key="1">
    <source>
        <dbReference type="SAM" id="MobiDB-lite"/>
    </source>
</evidence>
<keyword evidence="3" id="KW-1185">Reference proteome</keyword>
<evidence type="ECO:0000313" key="2">
    <source>
        <dbReference type="EMBL" id="KAL1562551.1"/>
    </source>
</evidence>
<dbReference type="Proteomes" id="UP001567538">
    <property type="component" value="Unassembled WGS sequence"/>
</dbReference>
<comment type="caution">
    <text evidence="2">The sequence shown here is derived from an EMBL/GenBank/DDBJ whole genome shotgun (WGS) entry which is preliminary data.</text>
</comment>
<organism evidence="2 3">
    <name type="scientific">Salvia divinorum</name>
    <name type="common">Maria pastora</name>
    <name type="synonym">Diviner's sage</name>
    <dbReference type="NCBI Taxonomy" id="28513"/>
    <lineage>
        <taxon>Eukaryota</taxon>
        <taxon>Viridiplantae</taxon>
        <taxon>Streptophyta</taxon>
        <taxon>Embryophyta</taxon>
        <taxon>Tracheophyta</taxon>
        <taxon>Spermatophyta</taxon>
        <taxon>Magnoliopsida</taxon>
        <taxon>eudicotyledons</taxon>
        <taxon>Gunneridae</taxon>
        <taxon>Pentapetalae</taxon>
        <taxon>asterids</taxon>
        <taxon>lamiids</taxon>
        <taxon>Lamiales</taxon>
        <taxon>Lamiaceae</taxon>
        <taxon>Nepetoideae</taxon>
        <taxon>Mentheae</taxon>
        <taxon>Salviinae</taxon>
        <taxon>Salvia</taxon>
        <taxon>Salvia subgen. Calosphace</taxon>
    </lineage>
</organism>
<name>A0ABD1I1D9_SALDI</name>
<evidence type="ECO:0000313" key="3">
    <source>
        <dbReference type="Proteomes" id="UP001567538"/>
    </source>
</evidence>